<keyword evidence="2" id="KW-0378">Hydrolase</keyword>
<sequence length="1022" mass="108697">MPIVSALGDPVSGGSHVDVANLLPGLTQPWVWAPGVAPQQAWRDWALQTSAWLQGQGVEARDACVVLPVGAVLSQARQAWAQAVGGWLPRIDTIAGLIDGLAWSHTPPVWGGALAEVFAGPVTLDSVWDRLHARHSLQAQAWAKQWSRRDPRGFEFALDQVVDAAQAWTRALQGCAPEARSARVEAWRALMSEAQGQGGASHGPGHREALLLAWALEWAAASAQQGFASDAVFACAVDRAGPAAWVAVNAGDTVAPGSEGALTLAVLAHAAAHGKPVRRVVARPSALAPADAVDGALADSSFDHSFDRSSGKPPSPSVTLLACADTLDEARQAAAAALQAVNAVRANACNGAAHPVALIALDRGVVRHARALLEEMGVSLADETGWRLSTTRAATVCSRLLAASNPRASTDEVLDWLKSGWLRWDAAQGATQGGPHTHLDDAVGQLEAWCRQHGLVQAWGLGAVMASPSDLARSLPVDGAAVWRWAQAAVAPLQAMWRDRRGNLAGWLQALHATMAACGAQASLCEDAAGLLVWEALRLGEFEAAPASTGDASAEAAQGRAPASGWLAVCQRTRMDGAALQRWVREVLEEVTFRPAPPEGAPDVVITTLARAVLRPFSAVVMPGADERQLGALPNSPGWLGQRLREAMGLSTAVQLREAQWEALGLLLTQPEVTCLHRRAQGSETLEPSPWLTRWAQGRPDAVLHGTDPREALAVAATPVAMPAPSLMGAPVGLPARVSATSYEQLRQCPYRFFAATVLGLRQADELEEGLEASDYGIWLHEVLRRFHEARSQALAFSQADEDVAQWLAVAREVSVDLGMGGEGQRAHFLPFAAALPALARAYVGWLRTHEADGWAVRATEQSITRALALHDGSALQLYGQLDRIDVRHEPAGDGQARREVRWVLDYKTGNAESLRLRAQSGSEDTQLAFYAALGADAQGHTGDQVRAGYVHLDPKAVKMLEHPDVADSAEALLQGLASDWQRLREGSPLPALGEGPVCGHCHARGLCRRDHWTPEEAHDGP</sequence>
<evidence type="ECO:0000313" key="3">
    <source>
        <dbReference type="Proteomes" id="UP000294593"/>
    </source>
</evidence>
<keyword evidence="2" id="KW-0067">ATP-binding</keyword>
<gene>
    <name evidence="2" type="ORF">EV672_10334</name>
</gene>
<proteinExistence type="predicted"/>
<keyword evidence="2" id="KW-0347">Helicase</keyword>
<comment type="caution">
    <text evidence="2">The sequence shown here is derived from an EMBL/GenBank/DDBJ whole genome shotgun (WGS) entry which is preliminary data.</text>
</comment>
<evidence type="ECO:0000313" key="2">
    <source>
        <dbReference type="EMBL" id="TDP84466.1"/>
    </source>
</evidence>
<dbReference type="GO" id="GO:0004386">
    <property type="term" value="F:helicase activity"/>
    <property type="evidence" value="ECO:0007669"/>
    <property type="project" value="UniProtKB-KW"/>
</dbReference>
<accession>A0A4R6RFM9</accession>
<dbReference type="SUPFAM" id="SSF52540">
    <property type="entry name" value="P-loop containing nucleoside triphosphate hydrolases"/>
    <property type="match status" value="1"/>
</dbReference>
<evidence type="ECO:0000259" key="1">
    <source>
        <dbReference type="Pfam" id="PF12705"/>
    </source>
</evidence>
<name>A0A4R6RFM9_9BURK</name>
<keyword evidence="3" id="KW-1185">Reference proteome</keyword>
<dbReference type="EMBL" id="SNXW01000003">
    <property type="protein sequence ID" value="TDP84466.1"/>
    <property type="molecule type" value="Genomic_DNA"/>
</dbReference>
<reference evidence="2 3" key="1">
    <citation type="submission" date="2019-03" db="EMBL/GenBank/DDBJ databases">
        <title>Genomic Encyclopedia of Type Strains, Phase IV (KMG-IV): sequencing the most valuable type-strain genomes for metagenomic binning, comparative biology and taxonomic classification.</title>
        <authorList>
            <person name="Goeker M."/>
        </authorList>
    </citation>
    <scope>NUCLEOTIDE SEQUENCE [LARGE SCALE GENOMIC DNA]</scope>
    <source>
        <strain evidence="2 3">DSM 11901</strain>
    </source>
</reference>
<dbReference type="Proteomes" id="UP000294593">
    <property type="component" value="Unassembled WGS sequence"/>
</dbReference>
<protein>
    <submittedName>
        <fullName evidence="2">ATP-dependent helicase/nuclease subunit B</fullName>
    </submittedName>
</protein>
<feature type="domain" description="PD-(D/E)XK endonuclease-like" evidence="1">
    <location>
        <begin position="737"/>
        <end position="1009"/>
    </location>
</feature>
<dbReference type="InterPro" id="IPR038726">
    <property type="entry name" value="PDDEXK_AddAB-type"/>
</dbReference>
<dbReference type="InterPro" id="IPR027417">
    <property type="entry name" value="P-loop_NTPase"/>
</dbReference>
<keyword evidence="2" id="KW-0547">Nucleotide-binding</keyword>
<dbReference type="OrthoDB" id="9761147at2"/>
<dbReference type="AlphaFoldDB" id="A0A4R6RFM9"/>
<organism evidence="2 3">
    <name type="scientific">Aquabacterium commune</name>
    <dbReference type="NCBI Taxonomy" id="70586"/>
    <lineage>
        <taxon>Bacteria</taxon>
        <taxon>Pseudomonadati</taxon>
        <taxon>Pseudomonadota</taxon>
        <taxon>Betaproteobacteria</taxon>
        <taxon>Burkholderiales</taxon>
        <taxon>Aquabacterium</taxon>
    </lineage>
</organism>
<dbReference type="Pfam" id="PF12705">
    <property type="entry name" value="PDDEXK_1"/>
    <property type="match status" value="1"/>
</dbReference>